<comment type="caution">
    <text evidence="1">The sequence shown here is derived from an EMBL/GenBank/DDBJ whole genome shotgun (WGS) entry which is preliminary data.</text>
</comment>
<dbReference type="STRING" id="1590841.A0A2R6RDE1"/>
<reference evidence="1 2" key="1">
    <citation type="submission" date="2017-07" db="EMBL/GenBank/DDBJ databases">
        <title>An improved, manually edited Actinidia chinensis var. chinensis (kiwifruit) genome highlights the challenges associated with draft genomes and gene prediction in plants.</title>
        <authorList>
            <person name="Pilkington S."/>
            <person name="Crowhurst R."/>
            <person name="Hilario E."/>
            <person name="Nardozza S."/>
            <person name="Fraser L."/>
            <person name="Peng Y."/>
            <person name="Gunaseelan K."/>
            <person name="Simpson R."/>
            <person name="Tahir J."/>
            <person name="Deroles S."/>
            <person name="Templeton K."/>
            <person name="Luo Z."/>
            <person name="Davy M."/>
            <person name="Cheng C."/>
            <person name="Mcneilage M."/>
            <person name="Scaglione D."/>
            <person name="Liu Y."/>
            <person name="Zhang Q."/>
            <person name="Datson P."/>
            <person name="De Silva N."/>
            <person name="Gardiner S."/>
            <person name="Bassett H."/>
            <person name="Chagne D."/>
            <person name="Mccallum J."/>
            <person name="Dzierzon H."/>
            <person name="Deng C."/>
            <person name="Wang Y.-Y."/>
            <person name="Barron N."/>
            <person name="Manako K."/>
            <person name="Bowen J."/>
            <person name="Foster T."/>
            <person name="Erridge Z."/>
            <person name="Tiffin H."/>
            <person name="Waite C."/>
            <person name="Davies K."/>
            <person name="Grierson E."/>
            <person name="Laing W."/>
            <person name="Kirk R."/>
            <person name="Chen X."/>
            <person name="Wood M."/>
            <person name="Montefiori M."/>
            <person name="Brummell D."/>
            <person name="Schwinn K."/>
            <person name="Catanach A."/>
            <person name="Fullerton C."/>
            <person name="Li D."/>
            <person name="Meiyalaghan S."/>
            <person name="Nieuwenhuizen N."/>
            <person name="Read N."/>
            <person name="Prakash R."/>
            <person name="Hunter D."/>
            <person name="Zhang H."/>
            <person name="Mckenzie M."/>
            <person name="Knabel M."/>
            <person name="Harris A."/>
            <person name="Allan A."/>
            <person name="Chen A."/>
            <person name="Janssen B."/>
            <person name="Plunkett B."/>
            <person name="Dwamena C."/>
            <person name="Voogd C."/>
            <person name="Leif D."/>
            <person name="Lafferty D."/>
            <person name="Souleyre E."/>
            <person name="Varkonyi-Gasic E."/>
            <person name="Gambi F."/>
            <person name="Hanley J."/>
            <person name="Yao J.-L."/>
            <person name="Cheung J."/>
            <person name="David K."/>
            <person name="Warren B."/>
            <person name="Marsh K."/>
            <person name="Snowden K."/>
            <person name="Lin-Wang K."/>
            <person name="Brian L."/>
            <person name="Martinez-Sanchez M."/>
            <person name="Wang M."/>
            <person name="Ileperuma N."/>
            <person name="Macnee N."/>
            <person name="Campin R."/>
            <person name="Mcatee P."/>
            <person name="Drummond R."/>
            <person name="Espley R."/>
            <person name="Ireland H."/>
            <person name="Wu R."/>
            <person name="Atkinson R."/>
            <person name="Karunairetnam S."/>
            <person name="Bulley S."/>
            <person name="Chunkath S."/>
            <person name="Hanley Z."/>
            <person name="Storey R."/>
            <person name="Thrimawithana A."/>
            <person name="Thomson S."/>
            <person name="David C."/>
            <person name="Testolin R."/>
        </authorList>
    </citation>
    <scope>NUCLEOTIDE SEQUENCE [LARGE SCALE GENOMIC DNA]</scope>
    <source>
        <strain evidence="2">cv. Red5</strain>
        <tissue evidence="1">Young leaf</tissue>
    </source>
</reference>
<feature type="non-terminal residue" evidence="1">
    <location>
        <position position="1"/>
    </location>
</feature>
<sequence>SESLKAHVKSLETQGIAGVSHHSLLFSKTAPVPVITEVEEVKRVKGPTFMRNPSSTSQPERDVDGAFYVFNPKDVKLHRNSSSTSSAYKPTEKEIKDRINRLSNILANKVVVSKLNDSGDNIRKQIAQLKLQLDMFRLAKGTEKEVIDLDDIAGEFQRALNV</sequence>
<dbReference type="Proteomes" id="UP000241394">
    <property type="component" value="Chromosome LG7"/>
</dbReference>
<accession>A0A2R6RDE1</accession>
<gene>
    <name evidence="1" type="ORF">CEY00_Acc08000</name>
</gene>
<dbReference type="AlphaFoldDB" id="A0A2R6RDE1"/>
<dbReference type="InParanoid" id="A0A2R6RDE1"/>
<evidence type="ECO:0000313" key="2">
    <source>
        <dbReference type="Proteomes" id="UP000241394"/>
    </source>
</evidence>
<dbReference type="Gramene" id="PSS26585">
    <property type="protein sequence ID" value="PSS26585"/>
    <property type="gene ID" value="CEY00_Acc08000"/>
</dbReference>
<dbReference type="OMA" id="CHHIMDD"/>
<evidence type="ECO:0000313" key="1">
    <source>
        <dbReference type="EMBL" id="PSS26585.1"/>
    </source>
</evidence>
<proteinExistence type="predicted"/>
<reference evidence="2" key="2">
    <citation type="journal article" date="2018" name="BMC Genomics">
        <title>A manually annotated Actinidia chinensis var. chinensis (kiwifruit) genome highlights the challenges associated with draft genomes and gene prediction in plants.</title>
        <authorList>
            <person name="Pilkington S.M."/>
            <person name="Crowhurst R."/>
            <person name="Hilario E."/>
            <person name="Nardozza S."/>
            <person name="Fraser L."/>
            <person name="Peng Y."/>
            <person name="Gunaseelan K."/>
            <person name="Simpson R."/>
            <person name="Tahir J."/>
            <person name="Deroles S.C."/>
            <person name="Templeton K."/>
            <person name="Luo Z."/>
            <person name="Davy M."/>
            <person name="Cheng C."/>
            <person name="McNeilage M."/>
            <person name="Scaglione D."/>
            <person name="Liu Y."/>
            <person name="Zhang Q."/>
            <person name="Datson P."/>
            <person name="De Silva N."/>
            <person name="Gardiner S.E."/>
            <person name="Bassett H."/>
            <person name="Chagne D."/>
            <person name="McCallum J."/>
            <person name="Dzierzon H."/>
            <person name="Deng C."/>
            <person name="Wang Y.Y."/>
            <person name="Barron L."/>
            <person name="Manako K."/>
            <person name="Bowen J."/>
            <person name="Foster T.M."/>
            <person name="Erridge Z.A."/>
            <person name="Tiffin H."/>
            <person name="Waite C.N."/>
            <person name="Davies K.M."/>
            <person name="Grierson E.P."/>
            <person name="Laing W.A."/>
            <person name="Kirk R."/>
            <person name="Chen X."/>
            <person name="Wood M."/>
            <person name="Montefiori M."/>
            <person name="Brummell D.A."/>
            <person name="Schwinn K.E."/>
            <person name="Catanach A."/>
            <person name="Fullerton C."/>
            <person name="Li D."/>
            <person name="Meiyalaghan S."/>
            <person name="Nieuwenhuizen N."/>
            <person name="Read N."/>
            <person name="Prakash R."/>
            <person name="Hunter D."/>
            <person name="Zhang H."/>
            <person name="McKenzie M."/>
            <person name="Knabel M."/>
            <person name="Harris A."/>
            <person name="Allan A.C."/>
            <person name="Gleave A."/>
            <person name="Chen A."/>
            <person name="Janssen B.J."/>
            <person name="Plunkett B."/>
            <person name="Ampomah-Dwamena C."/>
            <person name="Voogd C."/>
            <person name="Leif D."/>
            <person name="Lafferty D."/>
            <person name="Souleyre E.J.F."/>
            <person name="Varkonyi-Gasic E."/>
            <person name="Gambi F."/>
            <person name="Hanley J."/>
            <person name="Yao J.L."/>
            <person name="Cheung J."/>
            <person name="David K.M."/>
            <person name="Warren B."/>
            <person name="Marsh K."/>
            <person name="Snowden K.C."/>
            <person name="Lin-Wang K."/>
            <person name="Brian L."/>
            <person name="Martinez-Sanchez M."/>
            <person name="Wang M."/>
            <person name="Ileperuma N."/>
            <person name="Macnee N."/>
            <person name="Campin R."/>
            <person name="McAtee P."/>
            <person name="Drummond R.S.M."/>
            <person name="Espley R.V."/>
            <person name="Ireland H.S."/>
            <person name="Wu R."/>
            <person name="Atkinson R.G."/>
            <person name="Karunairetnam S."/>
            <person name="Bulley S."/>
            <person name="Chunkath S."/>
            <person name="Hanley Z."/>
            <person name="Storey R."/>
            <person name="Thrimawithana A.H."/>
            <person name="Thomson S."/>
            <person name="David C."/>
            <person name="Testolin R."/>
            <person name="Huang H."/>
            <person name="Hellens R.P."/>
            <person name="Schaffer R.J."/>
        </authorList>
    </citation>
    <scope>NUCLEOTIDE SEQUENCE [LARGE SCALE GENOMIC DNA]</scope>
    <source>
        <strain evidence="2">cv. Red5</strain>
    </source>
</reference>
<dbReference type="OrthoDB" id="1737400at2759"/>
<dbReference type="EMBL" id="NKQK01000007">
    <property type="protein sequence ID" value="PSS26585.1"/>
    <property type="molecule type" value="Genomic_DNA"/>
</dbReference>
<keyword evidence="2" id="KW-1185">Reference proteome</keyword>
<name>A0A2R6RDE1_ACTCC</name>
<organism evidence="1 2">
    <name type="scientific">Actinidia chinensis var. chinensis</name>
    <name type="common">Chinese soft-hair kiwi</name>
    <dbReference type="NCBI Taxonomy" id="1590841"/>
    <lineage>
        <taxon>Eukaryota</taxon>
        <taxon>Viridiplantae</taxon>
        <taxon>Streptophyta</taxon>
        <taxon>Embryophyta</taxon>
        <taxon>Tracheophyta</taxon>
        <taxon>Spermatophyta</taxon>
        <taxon>Magnoliopsida</taxon>
        <taxon>eudicotyledons</taxon>
        <taxon>Gunneridae</taxon>
        <taxon>Pentapetalae</taxon>
        <taxon>asterids</taxon>
        <taxon>Ericales</taxon>
        <taxon>Actinidiaceae</taxon>
        <taxon>Actinidia</taxon>
    </lineage>
</organism>
<protein>
    <submittedName>
        <fullName evidence="1">Protein CHROMATIN REMODELING like</fullName>
    </submittedName>
</protein>